<reference evidence="1 2" key="1">
    <citation type="submission" date="2019-03" db="EMBL/GenBank/DDBJ databases">
        <title>Genomic Encyclopedia of Archaeal and Bacterial Type Strains, Phase II (KMG-II): from individual species to whole genera.</title>
        <authorList>
            <person name="Goeker M."/>
        </authorList>
    </citation>
    <scope>NUCLEOTIDE SEQUENCE [LARGE SCALE GENOMIC DNA]</scope>
    <source>
        <strain evidence="1 2">DSM 24323</strain>
    </source>
</reference>
<accession>A0A4R7J8R8</accession>
<dbReference type="RefSeq" id="WP_133753367.1">
    <property type="nucleotide sequence ID" value="NZ_SOAW01000001.1"/>
</dbReference>
<evidence type="ECO:0000313" key="1">
    <source>
        <dbReference type="EMBL" id="TDT32769.1"/>
    </source>
</evidence>
<organism evidence="1 2">
    <name type="scientific">Naumannella halotolerans</name>
    <dbReference type="NCBI Taxonomy" id="993414"/>
    <lineage>
        <taxon>Bacteria</taxon>
        <taxon>Bacillati</taxon>
        <taxon>Actinomycetota</taxon>
        <taxon>Actinomycetes</taxon>
        <taxon>Propionibacteriales</taxon>
        <taxon>Propionibacteriaceae</taxon>
        <taxon>Naumannella</taxon>
    </lineage>
</organism>
<dbReference type="OrthoDB" id="5242307at2"/>
<dbReference type="Proteomes" id="UP000295371">
    <property type="component" value="Unassembled WGS sequence"/>
</dbReference>
<name>A0A4R7J8R8_9ACTN</name>
<dbReference type="EMBL" id="SOAW01000001">
    <property type="protein sequence ID" value="TDT32769.1"/>
    <property type="molecule type" value="Genomic_DNA"/>
</dbReference>
<proteinExistence type="predicted"/>
<sequence length="356" mass="37554">MLAFSLLALGCTPQTPDPSRLRVDPQPLAEGLREAVRADDPAAWQQWLDPQSGQAVDNTRLFDNLTMLQVSAIEPTGRQRSVAAGSATVEMTVTWTVPGWQGERTTPLWWLVTGAGSELLLLGPAPDDGAWTAPLWVRQPVVAATDGQVAVLAADDPGPWLAAAAEIPDTDGPMLITVAANSDLFAQFTGRDQVAAVTLPTDDGLQIVVNPGQTRQLSALGRGVLISHEAVHVATDSPHTGAPLWAEEGYAEFVAQLQWPQARTEMDRSLAQTLRTAEASSLSGLPGDVDFSGAAAGAAYGRALLAWRVIGEPDAEQVYRRISQGEPGDTALSAVGLTESELADRVDTAAAELADD</sequence>
<protein>
    <submittedName>
        <fullName evidence="1">Uncharacterized protein</fullName>
    </submittedName>
</protein>
<comment type="caution">
    <text evidence="1">The sequence shown here is derived from an EMBL/GenBank/DDBJ whole genome shotgun (WGS) entry which is preliminary data.</text>
</comment>
<evidence type="ECO:0000313" key="2">
    <source>
        <dbReference type="Proteomes" id="UP000295371"/>
    </source>
</evidence>
<dbReference type="AlphaFoldDB" id="A0A4R7J8R8"/>
<gene>
    <name evidence="1" type="ORF">CLV29_0357</name>
</gene>
<keyword evidence="2" id="KW-1185">Reference proteome</keyword>